<feature type="region of interest" description="Disordered" evidence="5">
    <location>
        <begin position="1"/>
        <end position="131"/>
    </location>
</feature>
<dbReference type="AlphaFoldDB" id="A0A2B4RJV8"/>
<evidence type="ECO:0000256" key="2">
    <source>
        <dbReference type="ARBA" id="ARBA00022664"/>
    </source>
</evidence>
<dbReference type="GO" id="GO:0003723">
    <property type="term" value="F:RNA binding"/>
    <property type="evidence" value="ECO:0007669"/>
    <property type="project" value="InterPro"/>
</dbReference>
<evidence type="ECO:0000313" key="9">
    <source>
        <dbReference type="Proteomes" id="UP000225706"/>
    </source>
</evidence>
<dbReference type="InterPro" id="IPR040169">
    <property type="entry name" value="SUGP1/2"/>
</dbReference>
<feature type="region of interest" description="Disordered" evidence="5">
    <location>
        <begin position="284"/>
        <end position="325"/>
    </location>
</feature>
<keyword evidence="9" id="KW-1185">Reference proteome</keyword>
<feature type="region of interest" description="Disordered" evidence="5">
    <location>
        <begin position="401"/>
        <end position="436"/>
    </location>
</feature>
<feature type="compositionally biased region" description="Low complexity" evidence="5">
    <location>
        <begin position="222"/>
        <end position="237"/>
    </location>
</feature>
<dbReference type="InterPro" id="IPR000061">
    <property type="entry name" value="Surp"/>
</dbReference>
<sequence>MASMNDRQKSVEDKKQELLRRIAEKKKTEQEKPPPLPPSSDGNTPTAPRAGPMFLNDGNFLARFQAMQQQNTCSPSSSTATIAGPESRPTVSMKLTTVKKPTPVKPVSARPEVFEDPEEVEENVPPPEDKEMLESIEVLAARVVRGGDQVEGIAIQNNSNNPNYRFLFDVNSQGHKYYKNLVKCLRPMGQGASKGVESESNASSGMQKRKRKSRWDPNPPKSAGSSSSSSSTSDAAVAAALAVAAEIEHSIPMSNKEEEERQKQIKEQQEIQEMYMRILAQRTAGQASAAVKQDKEKPKYEYDSDEDIEGGTWEHKRRKKEMSKTIDKAQELTEKGKGKHHLGDFLPPEELKKFTAKVKAIKGESSLDSFDFSDYAEHKITESNIGYKMLQQAGWKEGMGLGSQGQGITAPVNRGRAPEDIGGLGEDKPGEINKEDDEFDLYRKRMMLAYRFRPNPLNNPRRPYY</sequence>
<dbReference type="InterPro" id="IPR035967">
    <property type="entry name" value="SWAP/Surp_sf"/>
</dbReference>
<protein>
    <submittedName>
        <fullName evidence="8">SURP and G-patch domain-containing protein 1</fullName>
    </submittedName>
</protein>
<dbReference type="PROSITE" id="PS50128">
    <property type="entry name" value="SURP"/>
    <property type="match status" value="1"/>
</dbReference>
<feature type="compositionally biased region" description="Basic and acidic residues" evidence="5">
    <location>
        <begin position="292"/>
        <end position="302"/>
    </location>
</feature>
<dbReference type="SUPFAM" id="SSF109905">
    <property type="entry name" value="Surp module (SWAP domain)"/>
    <property type="match status" value="1"/>
</dbReference>
<dbReference type="PANTHER" id="PTHR23340">
    <property type="entry name" value="ARGININE/SERINE RICH SPLICING FACTOR SF4/14"/>
    <property type="match status" value="1"/>
</dbReference>
<dbReference type="Proteomes" id="UP000225706">
    <property type="component" value="Unassembled WGS sequence"/>
</dbReference>
<evidence type="ECO:0000256" key="3">
    <source>
        <dbReference type="ARBA" id="ARBA00023187"/>
    </source>
</evidence>
<dbReference type="SMART" id="SM00443">
    <property type="entry name" value="G_patch"/>
    <property type="match status" value="1"/>
</dbReference>
<proteinExistence type="predicted"/>
<keyword evidence="2" id="KW-0507">mRNA processing</keyword>
<feature type="domain" description="G-patch" evidence="7">
    <location>
        <begin position="382"/>
        <end position="429"/>
    </location>
</feature>
<feature type="compositionally biased region" description="Low complexity" evidence="5">
    <location>
        <begin position="96"/>
        <end position="107"/>
    </location>
</feature>
<name>A0A2B4RJV8_STYPI</name>
<dbReference type="PROSITE" id="PS50174">
    <property type="entry name" value="G_PATCH"/>
    <property type="match status" value="1"/>
</dbReference>
<dbReference type="Gene3D" id="1.10.10.790">
    <property type="entry name" value="Surp module"/>
    <property type="match status" value="1"/>
</dbReference>
<dbReference type="GO" id="GO:0005654">
    <property type="term" value="C:nucleoplasm"/>
    <property type="evidence" value="ECO:0007669"/>
    <property type="project" value="TreeGrafter"/>
</dbReference>
<feature type="domain" description="SURP motif" evidence="6">
    <location>
        <begin position="135"/>
        <end position="178"/>
    </location>
</feature>
<feature type="region of interest" description="Disordered" evidence="5">
    <location>
        <begin position="190"/>
        <end position="237"/>
    </location>
</feature>
<comment type="subcellular location">
    <subcellularLocation>
        <location evidence="1">Nucleus</location>
    </subcellularLocation>
</comment>
<dbReference type="Pfam" id="PF01585">
    <property type="entry name" value="G-patch"/>
    <property type="match status" value="1"/>
</dbReference>
<evidence type="ECO:0000256" key="5">
    <source>
        <dbReference type="SAM" id="MobiDB-lite"/>
    </source>
</evidence>
<dbReference type="InterPro" id="IPR000467">
    <property type="entry name" value="G_patch_dom"/>
</dbReference>
<dbReference type="PANTHER" id="PTHR23340:SF0">
    <property type="entry name" value="SURP AND G-PATCH DOMAIN-CONTAINING PROTEIN 1 ISOFORM X1"/>
    <property type="match status" value="1"/>
</dbReference>
<keyword evidence="3" id="KW-0508">mRNA splicing</keyword>
<evidence type="ECO:0000259" key="6">
    <source>
        <dbReference type="PROSITE" id="PS50128"/>
    </source>
</evidence>
<comment type="caution">
    <text evidence="8">The sequence shown here is derived from an EMBL/GenBank/DDBJ whole genome shotgun (WGS) entry which is preliminary data.</text>
</comment>
<feature type="compositionally biased region" description="Basic and acidic residues" evidence="5">
    <location>
        <begin position="255"/>
        <end position="269"/>
    </location>
</feature>
<dbReference type="OrthoDB" id="4822at2759"/>
<dbReference type="GO" id="GO:0008380">
    <property type="term" value="P:RNA splicing"/>
    <property type="evidence" value="ECO:0007669"/>
    <property type="project" value="UniProtKB-KW"/>
</dbReference>
<dbReference type="STRING" id="50429.A0A2B4RJV8"/>
<gene>
    <name evidence="8" type="primary">Sugp1</name>
    <name evidence="8" type="ORF">AWC38_SpisGene19071</name>
</gene>
<evidence type="ECO:0000256" key="1">
    <source>
        <dbReference type="ARBA" id="ARBA00004123"/>
    </source>
</evidence>
<keyword evidence="4" id="KW-0539">Nucleus</keyword>
<evidence type="ECO:0000256" key="4">
    <source>
        <dbReference type="ARBA" id="ARBA00023242"/>
    </source>
</evidence>
<dbReference type="SMART" id="SM00648">
    <property type="entry name" value="SWAP"/>
    <property type="match status" value="1"/>
</dbReference>
<dbReference type="Pfam" id="PF01805">
    <property type="entry name" value="Surp"/>
    <property type="match status" value="1"/>
</dbReference>
<evidence type="ECO:0000259" key="7">
    <source>
        <dbReference type="PROSITE" id="PS50174"/>
    </source>
</evidence>
<feature type="compositionally biased region" description="Basic and acidic residues" evidence="5">
    <location>
        <begin position="1"/>
        <end position="32"/>
    </location>
</feature>
<dbReference type="EMBL" id="LSMT01000529">
    <property type="protein sequence ID" value="PFX16647.1"/>
    <property type="molecule type" value="Genomic_DNA"/>
</dbReference>
<dbReference type="GO" id="GO:0006397">
    <property type="term" value="P:mRNA processing"/>
    <property type="evidence" value="ECO:0007669"/>
    <property type="project" value="UniProtKB-KW"/>
</dbReference>
<organism evidence="8 9">
    <name type="scientific">Stylophora pistillata</name>
    <name type="common">Smooth cauliflower coral</name>
    <dbReference type="NCBI Taxonomy" id="50429"/>
    <lineage>
        <taxon>Eukaryota</taxon>
        <taxon>Metazoa</taxon>
        <taxon>Cnidaria</taxon>
        <taxon>Anthozoa</taxon>
        <taxon>Hexacorallia</taxon>
        <taxon>Scleractinia</taxon>
        <taxon>Astrocoeniina</taxon>
        <taxon>Pocilloporidae</taxon>
        <taxon>Stylophora</taxon>
    </lineage>
</organism>
<accession>A0A2B4RJV8</accession>
<feature type="region of interest" description="Disordered" evidence="5">
    <location>
        <begin position="249"/>
        <end position="269"/>
    </location>
</feature>
<feature type="compositionally biased region" description="Polar residues" evidence="5">
    <location>
        <begin position="66"/>
        <end position="81"/>
    </location>
</feature>
<reference evidence="9" key="1">
    <citation type="journal article" date="2017" name="bioRxiv">
        <title>Comparative analysis of the genomes of Stylophora pistillata and Acropora digitifera provides evidence for extensive differences between species of corals.</title>
        <authorList>
            <person name="Voolstra C.R."/>
            <person name="Li Y."/>
            <person name="Liew Y.J."/>
            <person name="Baumgarten S."/>
            <person name="Zoccola D."/>
            <person name="Flot J.-F."/>
            <person name="Tambutte S."/>
            <person name="Allemand D."/>
            <person name="Aranda M."/>
        </authorList>
    </citation>
    <scope>NUCLEOTIDE SEQUENCE [LARGE SCALE GENOMIC DNA]</scope>
</reference>
<evidence type="ECO:0000313" key="8">
    <source>
        <dbReference type="EMBL" id="PFX16647.1"/>
    </source>
</evidence>